<name>A0A2R5FB19_9PROT</name>
<dbReference type="FunFam" id="2.70.70.10:FF:000003">
    <property type="entry name" value="Murein hydrolase activator EnvC"/>
    <property type="match status" value="1"/>
</dbReference>
<dbReference type="InterPro" id="IPR011055">
    <property type="entry name" value="Dup_hybrid_motif"/>
</dbReference>
<gene>
    <name evidence="5" type="ORF">NMK_3039</name>
</gene>
<protein>
    <recommendedName>
        <fullName evidence="4">M23ase beta-sheet core domain-containing protein</fullName>
    </recommendedName>
</protein>
<dbReference type="PANTHER" id="PTHR21666">
    <property type="entry name" value="PEPTIDASE-RELATED"/>
    <property type="match status" value="1"/>
</dbReference>
<dbReference type="Pfam" id="PF01551">
    <property type="entry name" value="Peptidase_M23"/>
    <property type="match status" value="1"/>
</dbReference>
<dbReference type="SUPFAM" id="SSF51261">
    <property type="entry name" value="Duplicated hybrid motif"/>
    <property type="match status" value="1"/>
</dbReference>
<proteinExistence type="predicted"/>
<organism evidence="5 6">
    <name type="scientific">Novimethylophilus kurashikiensis</name>
    <dbReference type="NCBI Taxonomy" id="1825523"/>
    <lineage>
        <taxon>Bacteria</taxon>
        <taxon>Pseudomonadati</taxon>
        <taxon>Pseudomonadota</taxon>
        <taxon>Betaproteobacteria</taxon>
        <taxon>Nitrosomonadales</taxon>
        <taxon>Methylophilaceae</taxon>
        <taxon>Novimethylophilus</taxon>
    </lineage>
</organism>
<dbReference type="CDD" id="cd12797">
    <property type="entry name" value="M23_peptidase"/>
    <property type="match status" value="1"/>
</dbReference>
<reference evidence="5 6" key="1">
    <citation type="journal article" date="2018" name="Environ. Microbiol.">
        <title>Isolation and genomic characterization of Novimethylophilus kurashikiensis gen. nov. sp. nov., a new lanthanide-dependent methylotrophic species of Methylophilaceae.</title>
        <authorList>
            <person name="Lv H."/>
            <person name="Sahin N."/>
            <person name="Tani A."/>
        </authorList>
    </citation>
    <scope>NUCLEOTIDE SEQUENCE [LARGE SCALE GENOMIC DNA]</scope>
    <source>
        <strain evidence="5 6">La2-4</strain>
    </source>
</reference>
<feature type="domain" description="M23ase beta-sheet core" evidence="4">
    <location>
        <begin position="312"/>
        <end position="405"/>
    </location>
</feature>
<feature type="region of interest" description="Disordered" evidence="2">
    <location>
        <begin position="238"/>
        <end position="275"/>
    </location>
</feature>
<dbReference type="RefSeq" id="WP_109016575.1">
    <property type="nucleotide sequence ID" value="NZ_BDOQ01000018.1"/>
</dbReference>
<dbReference type="Gene3D" id="2.70.70.10">
    <property type="entry name" value="Glucose Permease (Domain IIA)"/>
    <property type="match status" value="1"/>
</dbReference>
<evidence type="ECO:0000256" key="1">
    <source>
        <dbReference type="SAM" id="Coils"/>
    </source>
</evidence>
<dbReference type="Gene3D" id="6.10.250.3150">
    <property type="match status" value="1"/>
</dbReference>
<keyword evidence="3" id="KW-0732">Signal</keyword>
<dbReference type="PANTHER" id="PTHR21666:SF270">
    <property type="entry name" value="MUREIN HYDROLASE ACTIVATOR ENVC"/>
    <property type="match status" value="1"/>
</dbReference>
<dbReference type="OrthoDB" id="9784703at2"/>
<dbReference type="Proteomes" id="UP000245081">
    <property type="component" value="Unassembled WGS sequence"/>
</dbReference>
<dbReference type="InterPro" id="IPR016047">
    <property type="entry name" value="M23ase_b-sheet_dom"/>
</dbReference>
<evidence type="ECO:0000313" key="5">
    <source>
        <dbReference type="EMBL" id="GBG15432.1"/>
    </source>
</evidence>
<evidence type="ECO:0000256" key="3">
    <source>
        <dbReference type="SAM" id="SignalP"/>
    </source>
</evidence>
<keyword evidence="1" id="KW-0175">Coiled coil</keyword>
<comment type="caution">
    <text evidence="5">The sequence shown here is derived from an EMBL/GenBank/DDBJ whole genome shotgun (WGS) entry which is preliminary data.</text>
</comment>
<evidence type="ECO:0000313" key="6">
    <source>
        <dbReference type="Proteomes" id="UP000245081"/>
    </source>
</evidence>
<evidence type="ECO:0000256" key="2">
    <source>
        <dbReference type="SAM" id="MobiDB-lite"/>
    </source>
</evidence>
<dbReference type="GO" id="GO:0004222">
    <property type="term" value="F:metalloendopeptidase activity"/>
    <property type="evidence" value="ECO:0007669"/>
    <property type="project" value="TreeGrafter"/>
</dbReference>
<feature type="signal peptide" evidence="3">
    <location>
        <begin position="1"/>
        <end position="23"/>
    </location>
</feature>
<dbReference type="InterPro" id="IPR050570">
    <property type="entry name" value="Cell_wall_metabolism_enzyme"/>
</dbReference>
<feature type="chain" id="PRO_5015329323" description="M23ase beta-sheet core domain-containing protein" evidence="3">
    <location>
        <begin position="24"/>
        <end position="412"/>
    </location>
</feature>
<dbReference type="AlphaFoldDB" id="A0A2R5FB19"/>
<keyword evidence="6" id="KW-1185">Reference proteome</keyword>
<accession>A0A2R5FB19</accession>
<dbReference type="EMBL" id="BDOQ01000018">
    <property type="protein sequence ID" value="GBG15432.1"/>
    <property type="molecule type" value="Genomic_DNA"/>
</dbReference>
<sequence length="412" mass="46022">MRPARFIPPLLAVLLFPAWVAEAAQPSTQASKESLQDIQSRIQDLKQELDRTEGAHADASDALKKSEQAISESNRKLMDLAQQEKGNAATLNDIRKEKSGLESTIASQQKLLGELFYRQYLNGDQSYLRALLQQRDPNQMARDVVYLGYVSRARANLIGDLRHNLTHVAQLDAQTQSSLQKIAELKSEQEKERQELQKQQAERRQLLQHLSAQIKSQRGEITKLQRDEKRLTQLIERLTRLAAKPPKKPATKTPSKPEPTEPQTAQQRNEELPTPYAGNGAFAATRGKLRLPVKGDIANRFGSPREETGISWKGLFIKAQEGSEVRSIANGRVVFADWLRGFGNLIIVDHGDGYMSLYGNNQTLLKKAGEEVTAGDAIAAVGNSGGIPQSGLYFEMRYQSRPFDPLSWCALR</sequence>
<evidence type="ECO:0000259" key="4">
    <source>
        <dbReference type="Pfam" id="PF01551"/>
    </source>
</evidence>
<feature type="coiled-coil region" evidence="1">
    <location>
        <begin position="28"/>
        <end position="83"/>
    </location>
</feature>